<reference evidence="2" key="2">
    <citation type="submission" date="2020-05" db="UniProtKB">
        <authorList>
            <consortium name="EnsemblMetazoa"/>
        </authorList>
    </citation>
    <scope>IDENTIFICATION</scope>
    <source>
        <strain evidence="2">ACHKN1017</strain>
    </source>
</reference>
<dbReference type="VEuPathDB" id="VectorBase:ACHR007424"/>
<feature type="compositionally biased region" description="Polar residues" evidence="1">
    <location>
        <begin position="554"/>
        <end position="566"/>
    </location>
</feature>
<feature type="region of interest" description="Disordered" evidence="1">
    <location>
        <begin position="728"/>
        <end position="751"/>
    </location>
</feature>
<feature type="compositionally biased region" description="Basic and acidic residues" evidence="1">
    <location>
        <begin position="647"/>
        <end position="662"/>
    </location>
</feature>
<feature type="compositionally biased region" description="Polar residues" evidence="1">
    <location>
        <begin position="339"/>
        <end position="348"/>
    </location>
</feature>
<feature type="region of interest" description="Disordered" evidence="1">
    <location>
        <begin position="335"/>
        <end position="407"/>
    </location>
</feature>
<reference evidence="3" key="1">
    <citation type="submission" date="2013-03" db="EMBL/GenBank/DDBJ databases">
        <title>The Genome Sequence of Anopheles christyi ACHKN1017.</title>
        <authorList>
            <consortium name="The Broad Institute Genomics Platform"/>
            <person name="Neafsey D.E."/>
            <person name="Besansky N."/>
            <person name="Walker B."/>
            <person name="Young S.K."/>
            <person name="Zeng Q."/>
            <person name="Gargeya S."/>
            <person name="Fitzgerald M."/>
            <person name="Haas B."/>
            <person name="Abouelleil A."/>
            <person name="Allen A.W."/>
            <person name="Alvarado L."/>
            <person name="Arachchi H.M."/>
            <person name="Berlin A.M."/>
            <person name="Chapman S.B."/>
            <person name="Gainer-Dewar J."/>
            <person name="Goldberg J."/>
            <person name="Griggs A."/>
            <person name="Gujja S."/>
            <person name="Hansen M."/>
            <person name="Howarth C."/>
            <person name="Imamovic A."/>
            <person name="Ireland A."/>
            <person name="Larimer J."/>
            <person name="McCowan C."/>
            <person name="Murphy C."/>
            <person name="Pearson M."/>
            <person name="Poon T.W."/>
            <person name="Priest M."/>
            <person name="Roberts A."/>
            <person name="Saif S."/>
            <person name="Shea T."/>
            <person name="Sisk P."/>
            <person name="Sykes S."/>
            <person name="Wortman J."/>
            <person name="Nusbaum C."/>
            <person name="Birren B."/>
        </authorList>
    </citation>
    <scope>NUCLEOTIDE SEQUENCE [LARGE SCALE GENOMIC DNA]</scope>
    <source>
        <strain evidence="3">ACHKN1017</strain>
    </source>
</reference>
<feature type="compositionally biased region" description="Basic and acidic residues" evidence="1">
    <location>
        <begin position="369"/>
        <end position="384"/>
    </location>
</feature>
<feature type="compositionally biased region" description="Basic and acidic residues" evidence="1">
    <location>
        <begin position="728"/>
        <end position="738"/>
    </location>
</feature>
<proteinExistence type="predicted"/>
<keyword evidence="3" id="KW-1185">Reference proteome</keyword>
<feature type="region of interest" description="Disordered" evidence="1">
    <location>
        <begin position="27"/>
        <end position="88"/>
    </location>
</feature>
<feature type="region of interest" description="Disordered" evidence="1">
    <location>
        <begin position="474"/>
        <end position="505"/>
    </location>
</feature>
<feature type="region of interest" description="Disordered" evidence="1">
    <location>
        <begin position="126"/>
        <end position="186"/>
    </location>
</feature>
<accession>A0A182K9I7</accession>
<feature type="compositionally biased region" description="Polar residues" evidence="1">
    <location>
        <begin position="663"/>
        <end position="672"/>
    </location>
</feature>
<sequence length="751" mass="82374">MRKNRIDRPEAKLSPVSIATFTPRSSYKAVNPTTFPLPSPSRRVGCQRTDDFSADGSADNDVNAHPTSSKHLGPPEPDSCSQRYDDDDERTHHVLGETFRNVFNPGNRSATVPSRASNVDVDYFKTNLTDDKTPDANANRARNFDEEPNKYDTRAPRDKSIDRSVGPRHFGAENSASAPEPHGTAVPDTVDALGRPARMISFTDGEFIFGPFDERSLEFGRFELLSDKLHGAQTPAPTGTMLTGTPGTDEPQLKIAEAMSSPADESPTPIELENSVAVDDKWKIGALLSRAGVGHSISMTMAVNCIMGFEVRSNGKPYILCDVSGQLTREIPHSPRVECQQSPDSSPHPNDYTRWARFENGNISPKPDPSPHSENDLTANDREQSFLSPPPPAPPTTDHQTKRRTRGEEIEDIFQQLNHSLKANTAKQPEESAAKATLGQLVENVPVIERILDDLLTFSKQLLEQKQLLQERQQSIDDDANDQDGGTRWVSSDEKREMAPPAEINDDNLINLLASGGADEEMQEMTSAAGGTALSGDQHDTAQLSKSYKETKKSTPNNDANSNQLGSFLADDEGPPQQEDPFTNVAIFNWNPLDVYQQHGLFMIDPRFALADMRAISPMPALITSSQPTITPLPTVPEELVDTSSTDDQHPIEHQSAKKSGQEKGSNSSTLTAPDHGKMDACHNYCPASGDPTVYAGSSLTIRTGDNVDKIVQMNQVLHCYDPGHVRYPLEPDNRQQREPTGAPTEEGTYH</sequence>
<feature type="region of interest" description="Disordered" evidence="1">
    <location>
        <begin position="520"/>
        <end position="582"/>
    </location>
</feature>
<dbReference type="AlphaFoldDB" id="A0A182K9I7"/>
<evidence type="ECO:0000313" key="3">
    <source>
        <dbReference type="Proteomes" id="UP000075881"/>
    </source>
</evidence>
<protein>
    <submittedName>
        <fullName evidence="2">Uncharacterized protein</fullName>
    </submittedName>
</protein>
<dbReference type="EnsemblMetazoa" id="ACHR007424-RA">
    <property type="protein sequence ID" value="ACHR007424-PA"/>
    <property type="gene ID" value="ACHR007424"/>
</dbReference>
<organism evidence="2 3">
    <name type="scientific">Anopheles christyi</name>
    <dbReference type="NCBI Taxonomy" id="43041"/>
    <lineage>
        <taxon>Eukaryota</taxon>
        <taxon>Metazoa</taxon>
        <taxon>Ecdysozoa</taxon>
        <taxon>Arthropoda</taxon>
        <taxon>Hexapoda</taxon>
        <taxon>Insecta</taxon>
        <taxon>Pterygota</taxon>
        <taxon>Neoptera</taxon>
        <taxon>Endopterygota</taxon>
        <taxon>Diptera</taxon>
        <taxon>Nematocera</taxon>
        <taxon>Culicoidea</taxon>
        <taxon>Culicidae</taxon>
        <taxon>Anophelinae</taxon>
        <taxon>Anopheles</taxon>
    </lineage>
</organism>
<name>A0A182K9I7_9DIPT</name>
<feature type="compositionally biased region" description="Basic and acidic residues" evidence="1">
    <location>
        <begin position="142"/>
        <end position="162"/>
    </location>
</feature>
<feature type="region of interest" description="Disordered" evidence="1">
    <location>
        <begin position="636"/>
        <end position="675"/>
    </location>
</feature>
<evidence type="ECO:0000256" key="1">
    <source>
        <dbReference type="SAM" id="MobiDB-lite"/>
    </source>
</evidence>
<dbReference type="Proteomes" id="UP000075881">
    <property type="component" value="Unassembled WGS sequence"/>
</dbReference>
<evidence type="ECO:0000313" key="2">
    <source>
        <dbReference type="EnsemblMetazoa" id="ACHR007424-PA"/>
    </source>
</evidence>